<evidence type="ECO:0000313" key="2">
    <source>
        <dbReference type="Proteomes" id="UP000681720"/>
    </source>
</evidence>
<protein>
    <submittedName>
        <fullName evidence="1">Uncharacterized protein</fullName>
    </submittedName>
</protein>
<organism evidence="1 2">
    <name type="scientific">Rotaria magnacalcarata</name>
    <dbReference type="NCBI Taxonomy" id="392030"/>
    <lineage>
        <taxon>Eukaryota</taxon>
        <taxon>Metazoa</taxon>
        <taxon>Spiralia</taxon>
        <taxon>Gnathifera</taxon>
        <taxon>Rotifera</taxon>
        <taxon>Eurotatoria</taxon>
        <taxon>Bdelloidea</taxon>
        <taxon>Philodinida</taxon>
        <taxon>Philodinidae</taxon>
        <taxon>Rotaria</taxon>
    </lineage>
</organism>
<dbReference type="AlphaFoldDB" id="A0A8S3IIJ1"/>
<name>A0A8S3IIJ1_9BILA</name>
<sequence>MKCLLVLAYIPQSHVIMAFKALQEIYSSSIEEVYDKFEDLCIGRLRPNG</sequence>
<dbReference type="Proteomes" id="UP000681720">
    <property type="component" value="Unassembled WGS sequence"/>
</dbReference>
<dbReference type="EMBL" id="CAJOBJ010346006">
    <property type="protein sequence ID" value="CAF5201442.1"/>
    <property type="molecule type" value="Genomic_DNA"/>
</dbReference>
<evidence type="ECO:0000313" key="1">
    <source>
        <dbReference type="EMBL" id="CAF5201442.1"/>
    </source>
</evidence>
<comment type="caution">
    <text evidence="1">The sequence shown here is derived from an EMBL/GenBank/DDBJ whole genome shotgun (WGS) entry which is preliminary data.</text>
</comment>
<feature type="non-terminal residue" evidence="1">
    <location>
        <position position="1"/>
    </location>
</feature>
<gene>
    <name evidence="1" type="ORF">GIL414_LOCUS76724</name>
</gene>
<accession>A0A8S3IIJ1</accession>
<reference evidence="1" key="1">
    <citation type="submission" date="2021-02" db="EMBL/GenBank/DDBJ databases">
        <authorList>
            <person name="Nowell W R."/>
        </authorList>
    </citation>
    <scope>NUCLEOTIDE SEQUENCE</scope>
</reference>
<proteinExistence type="predicted"/>